<dbReference type="PANTHER" id="PTHR43236">
    <property type="entry name" value="ANTITOXIN HIGA1"/>
    <property type="match status" value="1"/>
</dbReference>
<protein>
    <submittedName>
        <fullName evidence="3">Helix-turn-helix protein</fullName>
    </submittedName>
</protein>
<comment type="caution">
    <text evidence="3">The sequence shown here is derived from an EMBL/GenBank/DDBJ whole genome shotgun (WGS) entry which is preliminary data.</text>
</comment>
<gene>
    <name evidence="3" type="ORF">RN50_00784</name>
</gene>
<dbReference type="GO" id="GO:0003677">
    <property type="term" value="F:DNA binding"/>
    <property type="evidence" value="ECO:0007669"/>
    <property type="project" value="InterPro"/>
</dbReference>
<dbReference type="SUPFAM" id="SSF47413">
    <property type="entry name" value="lambda repressor-like DNA-binding domains"/>
    <property type="match status" value="1"/>
</dbReference>
<dbReference type="InterPro" id="IPR010359">
    <property type="entry name" value="IrrE_HExxH"/>
</dbReference>
<dbReference type="CDD" id="cd00093">
    <property type="entry name" value="HTH_XRE"/>
    <property type="match status" value="1"/>
</dbReference>
<evidence type="ECO:0000313" key="4">
    <source>
        <dbReference type="Proteomes" id="UP000033572"/>
    </source>
</evidence>
<keyword evidence="4" id="KW-1185">Reference proteome</keyword>
<organism evidence="3 4">
    <name type="scientific">Microbacterium foliorum</name>
    <dbReference type="NCBI Taxonomy" id="104336"/>
    <lineage>
        <taxon>Bacteria</taxon>
        <taxon>Bacillati</taxon>
        <taxon>Actinomycetota</taxon>
        <taxon>Actinomycetes</taxon>
        <taxon>Micrococcales</taxon>
        <taxon>Microbacteriaceae</taxon>
        <taxon>Microbacterium</taxon>
    </lineage>
</organism>
<dbReference type="InterPro" id="IPR052345">
    <property type="entry name" value="Rad_response_metalloprotease"/>
</dbReference>
<accession>A0A0F0KUS1</accession>
<dbReference type="EMBL" id="JYIU01000033">
    <property type="protein sequence ID" value="KJL24204.1"/>
    <property type="molecule type" value="Genomic_DNA"/>
</dbReference>
<dbReference type="Pfam" id="PF01381">
    <property type="entry name" value="HTH_3"/>
    <property type="match status" value="1"/>
</dbReference>
<evidence type="ECO:0000259" key="2">
    <source>
        <dbReference type="PROSITE" id="PS50943"/>
    </source>
</evidence>
<dbReference type="Proteomes" id="UP000033572">
    <property type="component" value="Unassembled WGS sequence"/>
</dbReference>
<dbReference type="InterPro" id="IPR010982">
    <property type="entry name" value="Lambda_DNA-bd_dom_sf"/>
</dbReference>
<dbReference type="Pfam" id="PF06114">
    <property type="entry name" value="Peptidase_M78"/>
    <property type="match status" value="1"/>
</dbReference>
<proteinExistence type="inferred from homology"/>
<reference evidence="3 4" key="1">
    <citation type="submission" date="2015-02" db="EMBL/GenBank/DDBJ databases">
        <title>Draft genome sequences of ten Microbacterium spp. with emphasis on heavy metal contaminated environments.</title>
        <authorList>
            <person name="Corretto E."/>
        </authorList>
    </citation>
    <scope>NUCLEOTIDE SEQUENCE [LARGE SCALE GENOMIC DNA]</scope>
    <source>
        <strain evidence="3 4">DSM 12966</strain>
    </source>
</reference>
<dbReference type="GeneID" id="94445109"/>
<evidence type="ECO:0000313" key="3">
    <source>
        <dbReference type="EMBL" id="KJL24204.1"/>
    </source>
</evidence>
<dbReference type="AlphaFoldDB" id="A0A0F0KUS1"/>
<dbReference type="PANTHER" id="PTHR43236:SF1">
    <property type="entry name" value="BLL7220 PROTEIN"/>
    <property type="match status" value="1"/>
</dbReference>
<dbReference type="Gene3D" id="1.10.10.2910">
    <property type="match status" value="1"/>
</dbReference>
<sequence length="379" mass="41489">MRPISGGTSAADPATVARAFDPERLQQARQLALRTKQDVADAVGVSAAAIGQFESGVTPPRADTVEKLASFLKVPVGFFAAGRPRVRLESDSVFFRSLRATTSRQRKKAVSYTEQVWELANALERHVRFPSIDIQGFAGGEIAPGTFSADPAAAARQLREAWNLGDEPVPQVVRLAESKGIVTVLVPMVEAEVARIDAFSTSAFNRPVMVLSPDRADDVYRHRFSAAHELGHIILHGGRVAGTADIEREADKFAAEFLTPRAAMEPRLKTRLDMADVLKVSREWGVEPKSVVYRSRELGKISEATARRGYIRLNQVGIVHEPVAQFPGELPSLLSTAVELAEQRGITIPELATELAWTPAHVRRMLGAHDERPRLTLLD</sequence>
<dbReference type="Gene3D" id="1.10.260.40">
    <property type="entry name" value="lambda repressor-like DNA-binding domains"/>
    <property type="match status" value="1"/>
</dbReference>
<dbReference type="RefSeq" id="WP_045253205.1">
    <property type="nucleotide sequence ID" value="NZ_CP031425.1"/>
</dbReference>
<comment type="similarity">
    <text evidence="1">Belongs to the short-chain fatty acyl-CoA assimilation regulator (ScfR) family.</text>
</comment>
<dbReference type="PROSITE" id="PS50943">
    <property type="entry name" value="HTH_CROC1"/>
    <property type="match status" value="1"/>
</dbReference>
<feature type="domain" description="HTH cro/C1-type" evidence="2">
    <location>
        <begin position="25"/>
        <end position="79"/>
    </location>
</feature>
<evidence type="ECO:0000256" key="1">
    <source>
        <dbReference type="ARBA" id="ARBA00007227"/>
    </source>
</evidence>
<dbReference type="SMART" id="SM00530">
    <property type="entry name" value="HTH_XRE"/>
    <property type="match status" value="1"/>
</dbReference>
<name>A0A0F0KUS1_9MICO</name>
<dbReference type="PATRIC" id="fig|104336.4.peg.807"/>
<dbReference type="InterPro" id="IPR001387">
    <property type="entry name" value="Cro/C1-type_HTH"/>
</dbReference>